<organism evidence="1 2">
    <name type="scientific">Owenia fusiformis</name>
    <name type="common">Polychaete worm</name>
    <dbReference type="NCBI Taxonomy" id="6347"/>
    <lineage>
        <taxon>Eukaryota</taxon>
        <taxon>Metazoa</taxon>
        <taxon>Spiralia</taxon>
        <taxon>Lophotrochozoa</taxon>
        <taxon>Annelida</taxon>
        <taxon>Polychaeta</taxon>
        <taxon>Sedentaria</taxon>
        <taxon>Canalipalpata</taxon>
        <taxon>Sabellida</taxon>
        <taxon>Oweniida</taxon>
        <taxon>Oweniidae</taxon>
        <taxon>Owenia</taxon>
    </lineage>
</organism>
<accession>A0A8S4QF04</accession>
<proteinExistence type="predicted"/>
<dbReference type="AlphaFoldDB" id="A0A8S4QF04"/>
<dbReference type="OrthoDB" id="10677417at2759"/>
<gene>
    <name evidence="1" type="ORF">OFUS_LOCUS26433</name>
</gene>
<evidence type="ECO:0000313" key="2">
    <source>
        <dbReference type="Proteomes" id="UP000749559"/>
    </source>
</evidence>
<evidence type="ECO:0000313" key="1">
    <source>
        <dbReference type="EMBL" id="CAH1802786.1"/>
    </source>
</evidence>
<keyword evidence="2" id="KW-1185">Reference proteome</keyword>
<protein>
    <submittedName>
        <fullName evidence="1">Uncharacterized protein</fullName>
    </submittedName>
</protein>
<sequence length="381" mass="42454">MHPDFRFSCLEKSVIYRENTPVVLTKQKQTGALAIQKQSGALAIQKQSGALAIQKQSGAIAIQKQSGAIAIQKQSGALAIQKQSGALAIQKQIVVLTKQKQTGALAIQKQTDVLLSKQKQTGALAKQKQTDVLLTKQNASGALAKQKETDVLLSKQQLTVIQKGNEVLPKPSVVLAKQNSETIKMRESKKSENPMPLCLNETRLSEIAFTCSTDSLYKNVALISCTTSDIPNNNAKHHNVLTEQIQDTLVTKLATLLLPSAIVKSEKKRLRKLTKVNVSPNVETITETRDTLLENCTDTLGKSQRIIQEVKCLLTNNKNILRSLSKSEKYWRNKVRGQERSKVIRMNTSRNKMEQHLKNKRCVQYFLTNTQKFSSRKLGRK</sequence>
<dbReference type="Proteomes" id="UP000749559">
    <property type="component" value="Unassembled WGS sequence"/>
</dbReference>
<comment type="caution">
    <text evidence="1">The sequence shown here is derived from an EMBL/GenBank/DDBJ whole genome shotgun (WGS) entry which is preliminary data.</text>
</comment>
<feature type="non-terminal residue" evidence="1">
    <location>
        <position position="381"/>
    </location>
</feature>
<dbReference type="EMBL" id="CAIIXF020000090">
    <property type="protein sequence ID" value="CAH1802786.1"/>
    <property type="molecule type" value="Genomic_DNA"/>
</dbReference>
<reference evidence="1" key="1">
    <citation type="submission" date="2022-03" db="EMBL/GenBank/DDBJ databases">
        <authorList>
            <person name="Martin C."/>
        </authorList>
    </citation>
    <scope>NUCLEOTIDE SEQUENCE</scope>
</reference>
<name>A0A8S4QF04_OWEFU</name>